<evidence type="ECO:0000313" key="1">
    <source>
        <dbReference type="EMBL" id="CAF0823071.1"/>
    </source>
</evidence>
<dbReference type="Proteomes" id="UP000663879">
    <property type="component" value="Unassembled WGS sequence"/>
</dbReference>
<name>A0A813UGF9_9BILA</name>
<dbReference type="EMBL" id="CAJNOC010000974">
    <property type="protein sequence ID" value="CAF0823071.1"/>
    <property type="molecule type" value="Genomic_DNA"/>
</dbReference>
<dbReference type="Gene3D" id="2.20.25.240">
    <property type="match status" value="1"/>
</dbReference>
<keyword evidence="2" id="KW-1185">Reference proteome</keyword>
<gene>
    <name evidence="1" type="ORF">OXX778_LOCUS7572</name>
</gene>
<accession>A0A813UGF9</accession>
<proteinExistence type="predicted"/>
<reference evidence="1" key="1">
    <citation type="submission" date="2021-02" db="EMBL/GenBank/DDBJ databases">
        <authorList>
            <person name="Nowell W R."/>
        </authorList>
    </citation>
    <scope>NUCLEOTIDE SEQUENCE</scope>
    <source>
        <strain evidence="1">Ploen Becks lab</strain>
    </source>
</reference>
<dbReference type="AlphaFoldDB" id="A0A813UGF9"/>
<organism evidence="1 2">
    <name type="scientific">Brachionus calyciflorus</name>
    <dbReference type="NCBI Taxonomy" id="104777"/>
    <lineage>
        <taxon>Eukaryota</taxon>
        <taxon>Metazoa</taxon>
        <taxon>Spiralia</taxon>
        <taxon>Gnathifera</taxon>
        <taxon>Rotifera</taxon>
        <taxon>Eurotatoria</taxon>
        <taxon>Monogononta</taxon>
        <taxon>Pseudotrocha</taxon>
        <taxon>Ploima</taxon>
        <taxon>Brachionidae</taxon>
        <taxon>Brachionus</taxon>
    </lineage>
</organism>
<dbReference type="OrthoDB" id="10029846at2759"/>
<evidence type="ECO:0000313" key="2">
    <source>
        <dbReference type="Proteomes" id="UP000663879"/>
    </source>
</evidence>
<evidence type="ECO:0008006" key="3">
    <source>
        <dbReference type="Google" id="ProtNLM"/>
    </source>
</evidence>
<comment type="caution">
    <text evidence="1">The sequence shown here is derived from an EMBL/GenBank/DDBJ whole genome shotgun (WGS) entry which is preliminary data.</text>
</comment>
<sequence length="399" mass="46331">MNEFEILEDDEAELNNFLEKNGFVKSYEFCLNKKGGQAILIDNFLYNHHTYNSKDDTDYWRCAQRPCRASATTYYEYASLNNREQVTKTDTPIPKLYYQARADLISNDVDPIYLSKNFPELISIQKSLYKLRNSKLPPHVNNTEEIILEGEYIVCQDGKNRFLLFDTKDNDRIIAFASDTGLKILSQSDSWHVDGTFKAAPKCYAQVFTINAWFMNQMFVCVYLLLKDNPLLINTESQGGRSRRGGRGVNRRARGRTDQVLIQEDSALIKAKLDRFFDYFVNQWFEGTIEYEKWNHSTTIGPRTNNHLEGFHAKVNRWLDKNHPKVYTLIKLFKKLDANTVIDYNSRLTGTSAPKLSKQLIEKNKILEESLNRLECGIISLEQFLDVTRLLINFTVKST</sequence>
<protein>
    <recommendedName>
        <fullName evidence="3">FLYWCH-type domain-containing protein</fullName>
    </recommendedName>
</protein>